<feature type="region of interest" description="Disordered" evidence="11">
    <location>
        <begin position="1"/>
        <end position="22"/>
    </location>
</feature>
<evidence type="ECO:0000256" key="1">
    <source>
        <dbReference type="ARBA" id="ARBA00003670"/>
    </source>
</evidence>
<evidence type="ECO:0000256" key="10">
    <source>
        <dbReference type="PROSITE-ProRule" id="PRU10111"/>
    </source>
</evidence>
<feature type="compositionally biased region" description="Basic and acidic residues" evidence="11">
    <location>
        <begin position="782"/>
        <end position="791"/>
    </location>
</feature>
<evidence type="ECO:0000313" key="12">
    <source>
        <dbReference type="EMBL" id="MBB5624728.1"/>
    </source>
</evidence>
<dbReference type="Proteomes" id="UP000588112">
    <property type="component" value="Unassembled WGS sequence"/>
</dbReference>
<proteinExistence type="inferred from homology"/>
<dbReference type="InterPro" id="IPR022805">
    <property type="entry name" value="PEP_COase_bac/pln-type"/>
</dbReference>
<keyword evidence="13" id="KW-1185">Reference proteome</keyword>
<keyword evidence="5 9" id="KW-0460">Magnesium</keyword>
<comment type="similarity">
    <text evidence="2 9">Belongs to the PEPCase type 1 family.</text>
</comment>
<evidence type="ECO:0000256" key="11">
    <source>
        <dbReference type="SAM" id="MobiDB-lite"/>
    </source>
</evidence>
<evidence type="ECO:0000256" key="6">
    <source>
        <dbReference type="ARBA" id="ARBA00023239"/>
    </source>
</evidence>
<evidence type="ECO:0000256" key="4">
    <source>
        <dbReference type="ARBA" id="ARBA00022419"/>
    </source>
</evidence>
<evidence type="ECO:0000256" key="7">
    <source>
        <dbReference type="ARBA" id="ARBA00023300"/>
    </source>
</evidence>
<dbReference type="RefSeq" id="WP_184608054.1">
    <property type="nucleotide sequence ID" value="NZ_BOOS01000010.1"/>
</dbReference>
<dbReference type="GO" id="GO:0006099">
    <property type="term" value="P:tricarboxylic acid cycle"/>
    <property type="evidence" value="ECO:0007669"/>
    <property type="project" value="InterPro"/>
</dbReference>
<dbReference type="GO" id="GO:0006107">
    <property type="term" value="P:oxaloacetate metabolic process"/>
    <property type="evidence" value="ECO:0007669"/>
    <property type="project" value="UniProtKB-UniRule"/>
</dbReference>
<dbReference type="GO" id="GO:0000287">
    <property type="term" value="F:magnesium ion binding"/>
    <property type="evidence" value="ECO:0007669"/>
    <property type="project" value="UniProtKB-UniRule"/>
</dbReference>
<dbReference type="PROSITE" id="PS00781">
    <property type="entry name" value="PEPCASE_1"/>
    <property type="match status" value="1"/>
</dbReference>
<dbReference type="InterPro" id="IPR021135">
    <property type="entry name" value="PEP_COase"/>
</dbReference>
<dbReference type="EC" id="4.1.1.31" evidence="3 9"/>
<comment type="caution">
    <text evidence="12">The sequence shown here is derived from an EMBL/GenBank/DDBJ whole genome shotgun (WGS) entry which is preliminary data.</text>
</comment>
<evidence type="ECO:0000256" key="8">
    <source>
        <dbReference type="ARBA" id="ARBA00048995"/>
    </source>
</evidence>
<dbReference type="PANTHER" id="PTHR30523:SF6">
    <property type="entry name" value="PHOSPHOENOLPYRUVATE CARBOXYLASE"/>
    <property type="match status" value="1"/>
</dbReference>
<keyword evidence="7 9" id="KW-0120">Carbon dioxide fixation</keyword>
<dbReference type="GO" id="GO:0015977">
    <property type="term" value="P:carbon fixation"/>
    <property type="evidence" value="ECO:0007669"/>
    <property type="project" value="UniProtKB-UniRule"/>
</dbReference>
<evidence type="ECO:0000256" key="9">
    <source>
        <dbReference type="HAMAP-Rule" id="MF_00595"/>
    </source>
</evidence>
<feature type="active site" evidence="9 10">
    <location>
        <position position="158"/>
    </location>
</feature>
<comment type="subunit">
    <text evidence="9">Homotetramer.</text>
</comment>
<dbReference type="PRINTS" id="PR00150">
    <property type="entry name" value="PEPCARBXLASE"/>
</dbReference>
<sequence length="928" mass="101154">MAATASQQADRSSAERNSAVSEMPDELRADVRMLGESLGRVIAEDGGPDLLSDVERLRKAVIAARRREVSVDEVAAMVAAWPIERSVQIARAFTCYFHLVNLAEEHYRIRILRSRDTGDSSVPDSLAQAVAELKHDLGDEELNRLIADLEYRPVLTAHPTEARRRAVATAIQRVSAQLAEYNAPDRGAQERQEAQRRLLEEIDLLWRTAQLRHTKLDPLDEVRTAMSAFDETLFRTVPRVYRALDAALAGGSGTREPRARAFIRYGSWIGGDRDGNPNVTARVTREAVLIQADHVLTALENATTRIGRALTVAAAYGPPGEELSGLLAQAADDHPELASELATRAPGEPHRQWLLFVAARIAATRRRDLDLAYRSPDELLRDLRACQASLVAGGAARQAYGELQHLIWQVETFGFHLAELEVRQHSQVHATALEELRAGKTSERTEEVLATIRMIAWIQERFGPRACHRYVVSFTRSSEDIAAVYELAEHALGSRAPVLDVVPLFESGEDLANSADVLTGMLALPAVQRRLAEGGRRLEVMLGYSDSAKELGPAAATLKLYDAQAELAAWALANDVRLTLFHGRGGALGRGGGPANRAVLAQAPGSVAGRFKVTEQGEVIFARYGHPAIALRHIEQVTNAVLLASTPSVEARTGDAAARYRLLAERVASASERAYRSLTEAPGFPEWFGLVSPLEEIGSLRLGSRPARRGLGAPKSLDDLRAIPWVFAWAQTRVNLPGWYGLGSGLLAATRSPGEPVTSPSTDPAASTSGTTGPSDPGATEADGRADRPEIGPGIEELRRAYREWPLFASLLDNAEMSLAKTDRQIAARYLALGGRQDFADQVLAEYDLTRELVLAVTGHTRLLESRRVLSRAVQLRDPYVDALSHLQLRALSSLRAPDDLPDDERERLDTLLLLTVNGVAAGLQNTG</sequence>
<evidence type="ECO:0000256" key="2">
    <source>
        <dbReference type="ARBA" id="ARBA00008346"/>
    </source>
</evidence>
<feature type="region of interest" description="Disordered" evidence="11">
    <location>
        <begin position="750"/>
        <end position="791"/>
    </location>
</feature>
<dbReference type="PANTHER" id="PTHR30523">
    <property type="entry name" value="PHOSPHOENOLPYRUVATE CARBOXYLASE"/>
    <property type="match status" value="1"/>
</dbReference>
<keyword evidence="12" id="KW-0670">Pyruvate</keyword>
<keyword evidence="6 9" id="KW-0456">Lyase</keyword>
<dbReference type="HAMAP" id="MF_00595">
    <property type="entry name" value="PEPcase_type1"/>
    <property type="match status" value="1"/>
</dbReference>
<evidence type="ECO:0000256" key="3">
    <source>
        <dbReference type="ARBA" id="ARBA00012305"/>
    </source>
</evidence>
<dbReference type="AlphaFoldDB" id="A0A7W9DMX1"/>
<comment type="catalytic activity">
    <reaction evidence="8 9">
        <text>oxaloacetate + phosphate = phosphoenolpyruvate + hydrogencarbonate</text>
        <dbReference type="Rhea" id="RHEA:28370"/>
        <dbReference type="ChEBI" id="CHEBI:16452"/>
        <dbReference type="ChEBI" id="CHEBI:17544"/>
        <dbReference type="ChEBI" id="CHEBI:43474"/>
        <dbReference type="ChEBI" id="CHEBI:58702"/>
        <dbReference type="EC" id="4.1.1.31"/>
    </reaction>
</comment>
<feature type="active site" evidence="9">
    <location>
        <position position="549"/>
    </location>
</feature>
<comment type="function">
    <text evidence="1 9">Forms oxaloacetate, a four-carbon dicarboxylic acid source for the tricarboxylic acid cycle.</text>
</comment>
<protein>
    <recommendedName>
        <fullName evidence="4 9">Phosphoenolpyruvate carboxylase</fullName>
        <shortName evidence="9">PEPC</shortName>
        <shortName evidence="9">PEPCase</shortName>
        <ecNumber evidence="3 9">4.1.1.31</ecNumber>
    </recommendedName>
</protein>
<dbReference type="InterPro" id="IPR015813">
    <property type="entry name" value="Pyrv/PenolPyrv_kinase-like_dom"/>
</dbReference>
<comment type="cofactor">
    <cofactor evidence="9">
        <name>Mg(2+)</name>
        <dbReference type="ChEBI" id="CHEBI:18420"/>
    </cofactor>
</comment>
<evidence type="ECO:0000256" key="5">
    <source>
        <dbReference type="ARBA" id="ARBA00022842"/>
    </source>
</evidence>
<name>A0A7W9DMX1_9ACTN</name>
<dbReference type="EMBL" id="JACHBR010000001">
    <property type="protein sequence ID" value="MBB5624728.1"/>
    <property type="molecule type" value="Genomic_DNA"/>
</dbReference>
<feature type="compositionally biased region" description="Low complexity" evidence="11">
    <location>
        <begin position="758"/>
        <end position="773"/>
    </location>
</feature>
<dbReference type="GO" id="GO:0008964">
    <property type="term" value="F:phosphoenolpyruvate carboxylase activity"/>
    <property type="evidence" value="ECO:0007669"/>
    <property type="project" value="UniProtKB-UniRule"/>
</dbReference>
<gene>
    <name evidence="9" type="primary">ppc</name>
    <name evidence="12" type="ORF">BJ981_000427</name>
</gene>
<accession>A0A7W9DMX1</accession>
<dbReference type="GO" id="GO:0005829">
    <property type="term" value="C:cytosol"/>
    <property type="evidence" value="ECO:0007669"/>
    <property type="project" value="TreeGrafter"/>
</dbReference>
<dbReference type="Gene3D" id="1.20.1440.90">
    <property type="entry name" value="Phosphoenolpyruvate/pyruvate domain"/>
    <property type="match status" value="1"/>
</dbReference>
<evidence type="ECO:0000313" key="13">
    <source>
        <dbReference type="Proteomes" id="UP000588112"/>
    </source>
</evidence>
<organism evidence="12 13">
    <name type="scientific">Sphaerisporangium krabiense</name>
    <dbReference type="NCBI Taxonomy" id="763782"/>
    <lineage>
        <taxon>Bacteria</taxon>
        <taxon>Bacillati</taxon>
        <taxon>Actinomycetota</taxon>
        <taxon>Actinomycetes</taxon>
        <taxon>Streptosporangiales</taxon>
        <taxon>Streptosporangiaceae</taxon>
        <taxon>Sphaerisporangium</taxon>
    </lineage>
</organism>
<dbReference type="InterPro" id="IPR018129">
    <property type="entry name" value="PEP_COase_Lys_AS"/>
</dbReference>
<feature type="compositionally biased region" description="Polar residues" evidence="11">
    <location>
        <begin position="1"/>
        <end position="20"/>
    </location>
</feature>
<reference evidence="12 13" key="1">
    <citation type="submission" date="2020-08" db="EMBL/GenBank/DDBJ databases">
        <title>Sequencing the genomes of 1000 actinobacteria strains.</title>
        <authorList>
            <person name="Klenk H.-P."/>
        </authorList>
    </citation>
    <scope>NUCLEOTIDE SEQUENCE [LARGE SCALE GENOMIC DNA]</scope>
    <source>
        <strain evidence="12 13">DSM 45790</strain>
    </source>
</reference>
<dbReference type="SUPFAM" id="SSF51621">
    <property type="entry name" value="Phosphoenolpyruvate/pyruvate domain"/>
    <property type="match status" value="1"/>
</dbReference>
<dbReference type="Pfam" id="PF00311">
    <property type="entry name" value="PEPcase"/>
    <property type="match status" value="3"/>
</dbReference>